<accession>A0A1C3NSD6</accession>
<protein>
    <submittedName>
        <fullName evidence="1">Transposase</fullName>
    </submittedName>
</protein>
<name>A0A1C3NSD6_9XANT</name>
<dbReference type="EMBL" id="FLTX01000107">
    <property type="protein sequence ID" value="SBV53301.1"/>
    <property type="molecule type" value="Genomic_DNA"/>
</dbReference>
<organism evidence="1 2">
    <name type="scientific">Xanthomonas bromi</name>
    <dbReference type="NCBI Taxonomy" id="56449"/>
    <lineage>
        <taxon>Bacteria</taxon>
        <taxon>Pseudomonadati</taxon>
        <taxon>Pseudomonadota</taxon>
        <taxon>Gammaproteobacteria</taxon>
        <taxon>Lysobacterales</taxon>
        <taxon>Lysobacteraceae</taxon>
        <taxon>Xanthomonas</taxon>
    </lineage>
</organism>
<dbReference type="Proteomes" id="UP000092503">
    <property type="component" value="Unassembled WGS sequence"/>
</dbReference>
<reference evidence="1 2" key="1">
    <citation type="submission" date="2016-06" db="EMBL/GenBank/DDBJ databases">
        <authorList>
            <person name="Kjaerup R.B."/>
            <person name="Dalgaard T.S."/>
            <person name="Juul-Madsen H.R."/>
        </authorList>
    </citation>
    <scope>NUCLEOTIDE SEQUENCE [LARGE SCALE GENOMIC DNA]</scope>
    <source>
        <strain evidence="1">LMG947</strain>
    </source>
</reference>
<evidence type="ECO:0000313" key="1">
    <source>
        <dbReference type="EMBL" id="SBV53301.1"/>
    </source>
</evidence>
<evidence type="ECO:0000313" key="2">
    <source>
        <dbReference type="Proteomes" id="UP000092503"/>
    </source>
</evidence>
<sequence length="47" mass="5245">MERKRNSDGRAIDYHSLQVMCQQAIKAVSQGQTVQSVAAVNNTPLHY</sequence>
<gene>
    <name evidence="1" type="ORF">XBLMG947_4123</name>
</gene>
<proteinExistence type="predicted"/>
<dbReference type="AlphaFoldDB" id="A0A1C3NSD6"/>